<gene>
    <name evidence="1" type="ORF">KH327_07435</name>
</gene>
<evidence type="ECO:0000313" key="2">
    <source>
        <dbReference type="Proteomes" id="UP000748991"/>
    </source>
</evidence>
<comment type="caution">
    <text evidence="1">The sequence shown here is derived from an EMBL/GenBank/DDBJ whole genome shotgun (WGS) entry which is preliminary data.</text>
</comment>
<protein>
    <submittedName>
        <fullName evidence="1">Uncharacterized protein</fullName>
    </submittedName>
</protein>
<dbReference type="AlphaFoldDB" id="A0A943SNY8"/>
<sequence>METKIKVIVKKEEVLDFIRGGEDCKIEIDYDGNLAEAYVLPIEASGFENKINTQTIEACDYKEFEEEVDYLDWLVDCYDKPYEATSGEDEYLIKIEFE</sequence>
<organism evidence="1 2">
    <name type="scientific">Peptoniphilus harei</name>
    <dbReference type="NCBI Taxonomy" id="54005"/>
    <lineage>
        <taxon>Bacteria</taxon>
        <taxon>Bacillati</taxon>
        <taxon>Bacillota</taxon>
        <taxon>Tissierellia</taxon>
        <taxon>Tissierellales</taxon>
        <taxon>Peptoniphilaceae</taxon>
        <taxon>Peptoniphilus</taxon>
    </lineage>
</organism>
<reference evidence="1" key="1">
    <citation type="submission" date="2021-02" db="EMBL/GenBank/DDBJ databases">
        <title>Infant gut strain persistence is associated with maternal origin, phylogeny, and functional potential including surface adhesion and iron acquisition.</title>
        <authorList>
            <person name="Lou Y.C."/>
        </authorList>
    </citation>
    <scope>NUCLEOTIDE SEQUENCE</scope>
    <source>
        <strain evidence="1">L3_060_052G1_dasL3_060_052G1_concoct_1</strain>
    </source>
</reference>
<name>A0A943SNY8_9FIRM</name>
<proteinExistence type="predicted"/>
<evidence type="ECO:0000313" key="1">
    <source>
        <dbReference type="EMBL" id="MBS6535648.1"/>
    </source>
</evidence>
<dbReference type="Proteomes" id="UP000748991">
    <property type="component" value="Unassembled WGS sequence"/>
</dbReference>
<accession>A0A943SNY8</accession>
<dbReference type="RefSeq" id="WP_278638322.1">
    <property type="nucleotide sequence ID" value="NZ_JAGZZP010000016.1"/>
</dbReference>
<dbReference type="EMBL" id="JAGZZP010000016">
    <property type="protein sequence ID" value="MBS6535648.1"/>
    <property type="molecule type" value="Genomic_DNA"/>
</dbReference>